<accession>A0ABZ1C0U5</accession>
<evidence type="ECO:0000256" key="4">
    <source>
        <dbReference type="ARBA" id="ARBA00022840"/>
    </source>
</evidence>
<proteinExistence type="inferred from homology"/>
<keyword evidence="8" id="KW-1185">Reference proteome</keyword>
<dbReference type="GO" id="GO:0005524">
    <property type="term" value="F:ATP binding"/>
    <property type="evidence" value="ECO:0007669"/>
    <property type="project" value="UniProtKB-KW"/>
</dbReference>
<keyword evidence="5" id="KW-0029">Amino-acid transport</keyword>
<reference evidence="7 8" key="1">
    <citation type="journal article" date="2024" name="Front. Microbiol.">
        <title>Novel thermophilic genera Geochorda gen. nov. and Carboxydochorda gen. nov. from the deep terrestrial subsurface reveal the ecophysiological diversity in the class Limnochordia.</title>
        <authorList>
            <person name="Karnachuk O.V."/>
            <person name="Lukina A.P."/>
            <person name="Avakyan M.R."/>
            <person name="Kadnikov V.V."/>
            <person name="Begmatov S."/>
            <person name="Beletsky A.V."/>
            <person name="Vlasova K.G."/>
            <person name="Novikov A.A."/>
            <person name="Shcherbakova V.A."/>
            <person name="Mardanov A.V."/>
            <person name="Ravin N.V."/>
        </authorList>
    </citation>
    <scope>NUCLEOTIDE SEQUENCE [LARGE SCALE GENOMIC DNA]</scope>
    <source>
        <strain evidence="7 8">L945</strain>
    </source>
</reference>
<dbReference type="Gene3D" id="3.40.50.300">
    <property type="entry name" value="P-loop containing nucleotide triphosphate hydrolases"/>
    <property type="match status" value="1"/>
</dbReference>
<evidence type="ECO:0000313" key="7">
    <source>
        <dbReference type="EMBL" id="WRP17947.1"/>
    </source>
</evidence>
<keyword evidence="4 7" id="KW-0067">ATP-binding</keyword>
<evidence type="ECO:0000256" key="5">
    <source>
        <dbReference type="ARBA" id="ARBA00022970"/>
    </source>
</evidence>
<keyword evidence="3" id="KW-0547">Nucleotide-binding</keyword>
<evidence type="ECO:0000256" key="2">
    <source>
        <dbReference type="ARBA" id="ARBA00022448"/>
    </source>
</evidence>
<protein>
    <submittedName>
        <fullName evidence="7">ABC transporter ATP-binding protein</fullName>
    </submittedName>
</protein>
<dbReference type="InterPro" id="IPR003593">
    <property type="entry name" value="AAA+_ATPase"/>
</dbReference>
<dbReference type="InterPro" id="IPR003439">
    <property type="entry name" value="ABC_transporter-like_ATP-bd"/>
</dbReference>
<dbReference type="InterPro" id="IPR017871">
    <property type="entry name" value="ABC_transporter-like_CS"/>
</dbReference>
<organism evidence="7 8">
    <name type="scientific">Carboxydichorda subterranea</name>
    <dbReference type="NCBI Taxonomy" id="3109565"/>
    <lineage>
        <taxon>Bacteria</taxon>
        <taxon>Bacillati</taxon>
        <taxon>Bacillota</taxon>
        <taxon>Limnochordia</taxon>
        <taxon>Limnochordales</taxon>
        <taxon>Geochordaceae</taxon>
        <taxon>Carboxydichorda</taxon>
    </lineage>
</organism>
<dbReference type="Proteomes" id="UP001332192">
    <property type="component" value="Chromosome"/>
</dbReference>
<dbReference type="SMART" id="SM00382">
    <property type="entry name" value="AAA"/>
    <property type="match status" value="1"/>
</dbReference>
<feature type="domain" description="ABC transporter" evidence="6">
    <location>
        <begin position="1"/>
        <end position="226"/>
    </location>
</feature>
<evidence type="ECO:0000259" key="6">
    <source>
        <dbReference type="PROSITE" id="PS50893"/>
    </source>
</evidence>
<sequence>MEYDGVPALHDVSLEVRRGELVALVGSNGAGKSTTLKTIAGALHPVRGEVRFEGTPLSRKGTPEVVRMGITYVPEGRMVFGPLTVEENLRLGAFSVGGGPETEQQLERVYDLFPRLRERRHQRAGTLSGGEQQMVAIGRGLMARPKLLMLDEPSLGLMPKLVEELFAVVARLRDEGLTILLVEQRAREALRLADRGYVLQTGRTVVQGRGPELLASEAMRRAFLGV</sequence>
<name>A0ABZ1C0U5_9FIRM</name>
<evidence type="ECO:0000256" key="3">
    <source>
        <dbReference type="ARBA" id="ARBA00022741"/>
    </source>
</evidence>
<dbReference type="PANTHER" id="PTHR43820:SF4">
    <property type="entry name" value="HIGH-AFFINITY BRANCHED-CHAIN AMINO ACID TRANSPORT ATP-BINDING PROTEIN LIVF"/>
    <property type="match status" value="1"/>
</dbReference>
<gene>
    <name evidence="7" type="ORF">U7230_02740</name>
</gene>
<dbReference type="PROSITE" id="PS50893">
    <property type="entry name" value="ABC_TRANSPORTER_2"/>
    <property type="match status" value="1"/>
</dbReference>
<dbReference type="SUPFAM" id="SSF52540">
    <property type="entry name" value="P-loop containing nucleoside triphosphate hydrolases"/>
    <property type="match status" value="1"/>
</dbReference>
<dbReference type="Pfam" id="PF00005">
    <property type="entry name" value="ABC_tran"/>
    <property type="match status" value="1"/>
</dbReference>
<dbReference type="InterPro" id="IPR052156">
    <property type="entry name" value="BCAA_Transport_ATP-bd_LivF"/>
</dbReference>
<dbReference type="InterPro" id="IPR027417">
    <property type="entry name" value="P-loop_NTPase"/>
</dbReference>
<evidence type="ECO:0000256" key="1">
    <source>
        <dbReference type="ARBA" id="ARBA00005417"/>
    </source>
</evidence>
<dbReference type="CDD" id="cd03224">
    <property type="entry name" value="ABC_TM1139_LivF_branched"/>
    <property type="match status" value="1"/>
</dbReference>
<keyword evidence="2" id="KW-0813">Transport</keyword>
<comment type="similarity">
    <text evidence="1">Belongs to the ABC transporter superfamily.</text>
</comment>
<evidence type="ECO:0000313" key="8">
    <source>
        <dbReference type="Proteomes" id="UP001332192"/>
    </source>
</evidence>
<dbReference type="EMBL" id="CP141615">
    <property type="protein sequence ID" value="WRP17947.1"/>
    <property type="molecule type" value="Genomic_DNA"/>
</dbReference>
<dbReference type="PANTHER" id="PTHR43820">
    <property type="entry name" value="HIGH-AFFINITY BRANCHED-CHAIN AMINO ACID TRANSPORT ATP-BINDING PROTEIN LIVF"/>
    <property type="match status" value="1"/>
</dbReference>
<dbReference type="PROSITE" id="PS00211">
    <property type="entry name" value="ABC_TRANSPORTER_1"/>
    <property type="match status" value="1"/>
</dbReference>